<feature type="non-terminal residue" evidence="1">
    <location>
        <position position="1"/>
    </location>
</feature>
<evidence type="ECO:0000313" key="1">
    <source>
        <dbReference type="EMBL" id="OZI86661.1"/>
    </source>
</evidence>
<accession>A0A261WKD7</accession>
<sequence length="65" mass="6970">IFKKYLGGKVDFAMDIPACGLSQDQIDLIANAHGKCVQEIFECHGQQLGLALCEIAGIVGAKYDT</sequence>
<dbReference type="AlphaFoldDB" id="A0A261WKD7"/>
<proteinExistence type="predicted"/>
<evidence type="ECO:0000313" key="2">
    <source>
        <dbReference type="Proteomes" id="UP000217163"/>
    </source>
</evidence>
<gene>
    <name evidence="1" type="ORF">CFN58_10140</name>
</gene>
<dbReference type="Proteomes" id="UP000217163">
    <property type="component" value="Unassembled WGS sequence"/>
</dbReference>
<protein>
    <submittedName>
        <fullName evidence="1">Uncharacterized protein</fullName>
    </submittedName>
</protein>
<organism evidence="1 2">
    <name type="scientific">Pseudomonas avellanae</name>
    <dbReference type="NCBI Taxonomy" id="46257"/>
    <lineage>
        <taxon>Bacteria</taxon>
        <taxon>Pseudomonadati</taxon>
        <taxon>Pseudomonadota</taxon>
        <taxon>Gammaproteobacteria</taxon>
        <taxon>Pseudomonadales</taxon>
        <taxon>Pseudomonadaceae</taxon>
        <taxon>Pseudomonas</taxon>
    </lineage>
</organism>
<reference evidence="2" key="1">
    <citation type="journal article" date="2016" name="Sci. Rep.">
        <title>Genome analysis of the kiwifruit canker pathogen Pseudomonas syringae pv. actinidiae biovar 5.</title>
        <authorList>
            <person name="Fujikawa T."/>
            <person name="Sawada H."/>
        </authorList>
    </citation>
    <scope>NUCLEOTIDE SEQUENCE [LARGE SCALE GENOMIC DNA]</scope>
    <source>
        <strain evidence="2">MAFF 212061</strain>
    </source>
</reference>
<name>A0A261WKD7_9PSED</name>
<comment type="caution">
    <text evidence="1">The sequence shown here is derived from an EMBL/GenBank/DDBJ whole genome shotgun (WGS) entry which is preliminary data.</text>
</comment>
<dbReference type="EMBL" id="NKQU01000451">
    <property type="protein sequence ID" value="OZI86661.1"/>
    <property type="molecule type" value="Genomic_DNA"/>
</dbReference>